<dbReference type="InParanoid" id="A0A663DYB8"/>
<organism evidence="1 2">
    <name type="scientific">Aquila chrysaetos chrysaetos</name>
    <dbReference type="NCBI Taxonomy" id="223781"/>
    <lineage>
        <taxon>Eukaryota</taxon>
        <taxon>Metazoa</taxon>
        <taxon>Chordata</taxon>
        <taxon>Craniata</taxon>
        <taxon>Vertebrata</taxon>
        <taxon>Euteleostomi</taxon>
        <taxon>Archelosauria</taxon>
        <taxon>Archosauria</taxon>
        <taxon>Dinosauria</taxon>
        <taxon>Saurischia</taxon>
        <taxon>Theropoda</taxon>
        <taxon>Coelurosauria</taxon>
        <taxon>Aves</taxon>
        <taxon>Neognathae</taxon>
        <taxon>Neoaves</taxon>
        <taxon>Telluraves</taxon>
        <taxon>Accipitrimorphae</taxon>
        <taxon>Accipitriformes</taxon>
        <taxon>Accipitridae</taxon>
        <taxon>Accipitrinae</taxon>
        <taxon>Aquila</taxon>
    </lineage>
</organism>
<name>A0A663DYB8_AQUCH</name>
<evidence type="ECO:0000313" key="2">
    <source>
        <dbReference type="Proteomes" id="UP000472275"/>
    </source>
</evidence>
<evidence type="ECO:0000313" key="1">
    <source>
        <dbReference type="Ensembl" id="ENSACCP00020004811.1"/>
    </source>
</evidence>
<sequence>MHVGLFEQGSLGLITVNLKSSGWKGSLSKESAASILASVKEQEARFERLTRALEEERRNVSLQLERANQPADRMSICNIGNGQPLATAWQQLVLQVTACSFYLLLEFTSTRISHSRKSGASCLSSAFHSVACLMIPQSLYASLINLVAQTSEPWLRSCSYFLLAHGIL</sequence>
<proteinExistence type="predicted"/>
<dbReference type="GeneTree" id="ENSGT00940000157027"/>
<dbReference type="Proteomes" id="UP000472275">
    <property type="component" value="Chromosome 9"/>
</dbReference>
<dbReference type="Ensembl" id="ENSACCT00020005018.1">
    <property type="protein sequence ID" value="ENSACCP00020004811.1"/>
    <property type="gene ID" value="ENSACCG00020003318.1"/>
</dbReference>
<reference evidence="1" key="2">
    <citation type="submission" date="2025-09" db="UniProtKB">
        <authorList>
            <consortium name="Ensembl"/>
        </authorList>
    </citation>
    <scope>IDENTIFICATION</scope>
</reference>
<keyword evidence="2" id="KW-1185">Reference proteome</keyword>
<reference evidence="1" key="1">
    <citation type="submission" date="2025-08" db="UniProtKB">
        <authorList>
            <consortium name="Ensembl"/>
        </authorList>
    </citation>
    <scope>IDENTIFICATION</scope>
</reference>
<accession>A0A663DYB8</accession>
<dbReference type="AlphaFoldDB" id="A0A663DYB8"/>
<protein>
    <submittedName>
        <fullName evidence="1">Uncharacterized protein</fullName>
    </submittedName>
</protein>